<dbReference type="SUPFAM" id="SSF57959">
    <property type="entry name" value="Leucine zipper domain"/>
    <property type="match status" value="1"/>
</dbReference>
<feature type="compositionally biased region" description="Polar residues" evidence="7">
    <location>
        <begin position="15"/>
        <end position="25"/>
    </location>
</feature>
<evidence type="ECO:0000256" key="7">
    <source>
        <dbReference type="SAM" id="MobiDB-lite"/>
    </source>
</evidence>
<dbReference type="AlphaFoldDB" id="A0AAV9BDB4"/>
<dbReference type="Proteomes" id="UP001179952">
    <property type="component" value="Unassembled WGS sequence"/>
</dbReference>
<comment type="similarity">
    <text evidence="2">Belongs to the bZIP family.</text>
</comment>
<dbReference type="GO" id="GO:0005634">
    <property type="term" value="C:nucleus"/>
    <property type="evidence" value="ECO:0007669"/>
    <property type="project" value="UniProtKB-SubCell"/>
</dbReference>
<feature type="compositionally biased region" description="Low complexity" evidence="7">
    <location>
        <begin position="149"/>
        <end position="164"/>
    </location>
</feature>
<feature type="compositionally biased region" description="Basic and acidic residues" evidence="7">
    <location>
        <begin position="106"/>
        <end position="118"/>
    </location>
</feature>
<dbReference type="PANTHER" id="PTHR45967:SF20">
    <property type="entry name" value="G-BOX-BINDING FACTOR 1"/>
    <property type="match status" value="1"/>
</dbReference>
<dbReference type="Pfam" id="PF00170">
    <property type="entry name" value="bZIP_1"/>
    <property type="match status" value="1"/>
</dbReference>
<dbReference type="SMART" id="SM00338">
    <property type="entry name" value="BRLZ"/>
    <property type="match status" value="1"/>
</dbReference>
<dbReference type="GO" id="GO:0003700">
    <property type="term" value="F:DNA-binding transcription factor activity"/>
    <property type="evidence" value="ECO:0007669"/>
    <property type="project" value="InterPro"/>
</dbReference>
<feature type="region of interest" description="Disordered" evidence="7">
    <location>
        <begin position="1"/>
        <end position="25"/>
    </location>
</feature>
<dbReference type="InterPro" id="IPR004827">
    <property type="entry name" value="bZIP"/>
</dbReference>
<keyword evidence="5" id="KW-0804">Transcription</keyword>
<feature type="region of interest" description="Disordered" evidence="7">
    <location>
        <begin position="101"/>
        <end position="181"/>
    </location>
</feature>
<evidence type="ECO:0000256" key="4">
    <source>
        <dbReference type="ARBA" id="ARBA00023125"/>
    </source>
</evidence>
<dbReference type="InterPro" id="IPR045314">
    <property type="entry name" value="bZIP_plant_GBF1"/>
</dbReference>
<reference evidence="9" key="1">
    <citation type="journal article" date="2023" name="Nat. Commun.">
        <title>Diploid and tetraploid genomes of Acorus and the evolution of monocots.</title>
        <authorList>
            <person name="Ma L."/>
            <person name="Liu K.W."/>
            <person name="Li Z."/>
            <person name="Hsiao Y.Y."/>
            <person name="Qi Y."/>
            <person name="Fu T."/>
            <person name="Tang G.D."/>
            <person name="Zhang D."/>
            <person name="Sun W.H."/>
            <person name="Liu D.K."/>
            <person name="Li Y."/>
            <person name="Chen G.Z."/>
            <person name="Liu X.D."/>
            <person name="Liao X.Y."/>
            <person name="Jiang Y.T."/>
            <person name="Yu X."/>
            <person name="Hao Y."/>
            <person name="Huang J."/>
            <person name="Zhao X.W."/>
            <person name="Ke S."/>
            <person name="Chen Y.Y."/>
            <person name="Wu W.L."/>
            <person name="Hsu J.L."/>
            <person name="Lin Y.F."/>
            <person name="Huang M.D."/>
            <person name="Li C.Y."/>
            <person name="Huang L."/>
            <person name="Wang Z.W."/>
            <person name="Zhao X."/>
            <person name="Zhong W.Y."/>
            <person name="Peng D.H."/>
            <person name="Ahmad S."/>
            <person name="Lan S."/>
            <person name="Zhang J.S."/>
            <person name="Tsai W.C."/>
            <person name="Van de Peer Y."/>
            <person name="Liu Z.J."/>
        </authorList>
    </citation>
    <scope>NUCLEOTIDE SEQUENCE</scope>
    <source>
        <strain evidence="9">SCP</strain>
    </source>
</reference>
<dbReference type="PROSITE" id="PS50217">
    <property type="entry name" value="BZIP"/>
    <property type="match status" value="1"/>
</dbReference>
<dbReference type="Gene3D" id="1.20.5.170">
    <property type="match status" value="1"/>
</dbReference>
<feature type="region of interest" description="Disordered" evidence="7">
    <location>
        <begin position="268"/>
        <end position="291"/>
    </location>
</feature>
<protein>
    <submittedName>
        <fullName evidence="9">G-box-binding factor 1</fullName>
    </submittedName>
</protein>
<organism evidence="9 10">
    <name type="scientific">Acorus gramineus</name>
    <name type="common">Dwarf sweet flag</name>
    <dbReference type="NCBI Taxonomy" id="55184"/>
    <lineage>
        <taxon>Eukaryota</taxon>
        <taxon>Viridiplantae</taxon>
        <taxon>Streptophyta</taxon>
        <taxon>Embryophyta</taxon>
        <taxon>Tracheophyta</taxon>
        <taxon>Spermatophyta</taxon>
        <taxon>Magnoliopsida</taxon>
        <taxon>Liliopsida</taxon>
        <taxon>Acoraceae</taxon>
        <taxon>Acorus</taxon>
    </lineage>
</organism>
<accession>A0AAV9BDB4</accession>
<dbReference type="FunFam" id="1.20.5.170:FF:000020">
    <property type="entry name" value="BZIP transcription factor"/>
    <property type="match status" value="1"/>
</dbReference>
<keyword evidence="6" id="KW-0539">Nucleus</keyword>
<sequence length="371" mass="39309">MGSGENSAPVKPTNKAATASQHVQEIPTTPYSDWASMQAYYGAGASPSPFFQPAVASPPPPYMWTGQHFPPYGTPLPYPAMYPHGGMYSHPSMAPLQGVAVAATETEGKSSDAKDRASMKKGKGNTGNLGRAAGKSVDGEKAASSSANDVGSQSDDSGSDGSSDASHEKQQEFPTASKGGITQHNLAQYSAAAVETSFGESGQHAANLPVPVPGKPTNNMGMDLWNASSSGAVTTKGRPGPVSISPAIAPAPMIGREGFMADQQWVQDERELKRQKRKQSNRESARRSRLRKQAECDDLAKKVDVLTSENCALKNKLQQLSEECRKLTSENESITEKLIREHGPNVLTSINVNNLRTSAQPSADGEGNVVR</sequence>
<feature type="domain" description="BZIP" evidence="8">
    <location>
        <begin position="271"/>
        <end position="334"/>
    </location>
</feature>
<dbReference type="Pfam" id="PF07777">
    <property type="entry name" value="MFMR"/>
    <property type="match status" value="1"/>
</dbReference>
<dbReference type="InterPro" id="IPR046347">
    <property type="entry name" value="bZIP_sf"/>
</dbReference>
<evidence type="ECO:0000259" key="8">
    <source>
        <dbReference type="PROSITE" id="PS50217"/>
    </source>
</evidence>
<evidence type="ECO:0000256" key="5">
    <source>
        <dbReference type="ARBA" id="ARBA00023163"/>
    </source>
</evidence>
<dbReference type="PANTHER" id="PTHR45967">
    <property type="entry name" value="G-BOX-BINDING FACTOR 3-RELATED"/>
    <property type="match status" value="1"/>
</dbReference>
<dbReference type="GO" id="GO:0000976">
    <property type="term" value="F:transcription cis-regulatory region binding"/>
    <property type="evidence" value="ECO:0007669"/>
    <property type="project" value="UniProtKB-ARBA"/>
</dbReference>
<evidence type="ECO:0000256" key="1">
    <source>
        <dbReference type="ARBA" id="ARBA00004123"/>
    </source>
</evidence>
<evidence type="ECO:0000313" key="9">
    <source>
        <dbReference type="EMBL" id="KAK1274738.1"/>
    </source>
</evidence>
<gene>
    <name evidence="9" type="ORF">QJS04_geneDACA001741</name>
</gene>
<dbReference type="InterPro" id="IPR012900">
    <property type="entry name" value="MFMR"/>
</dbReference>
<keyword evidence="4" id="KW-0238">DNA-binding</keyword>
<dbReference type="CDD" id="cd14702">
    <property type="entry name" value="bZIP_plant_GBF1"/>
    <property type="match status" value="1"/>
</dbReference>
<evidence type="ECO:0000256" key="3">
    <source>
        <dbReference type="ARBA" id="ARBA00023015"/>
    </source>
</evidence>
<dbReference type="EMBL" id="JAUJYN010000003">
    <property type="protein sequence ID" value="KAK1274738.1"/>
    <property type="molecule type" value="Genomic_DNA"/>
</dbReference>
<reference evidence="9" key="2">
    <citation type="submission" date="2023-06" db="EMBL/GenBank/DDBJ databases">
        <authorList>
            <person name="Ma L."/>
            <person name="Liu K.-W."/>
            <person name="Li Z."/>
            <person name="Hsiao Y.-Y."/>
            <person name="Qi Y."/>
            <person name="Fu T."/>
            <person name="Tang G."/>
            <person name="Zhang D."/>
            <person name="Sun W.-H."/>
            <person name="Liu D.-K."/>
            <person name="Li Y."/>
            <person name="Chen G.-Z."/>
            <person name="Liu X.-D."/>
            <person name="Liao X.-Y."/>
            <person name="Jiang Y.-T."/>
            <person name="Yu X."/>
            <person name="Hao Y."/>
            <person name="Huang J."/>
            <person name="Zhao X.-W."/>
            <person name="Ke S."/>
            <person name="Chen Y.-Y."/>
            <person name="Wu W.-L."/>
            <person name="Hsu J.-L."/>
            <person name="Lin Y.-F."/>
            <person name="Huang M.-D."/>
            <person name="Li C.-Y."/>
            <person name="Huang L."/>
            <person name="Wang Z.-W."/>
            <person name="Zhao X."/>
            <person name="Zhong W.-Y."/>
            <person name="Peng D.-H."/>
            <person name="Ahmad S."/>
            <person name="Lan S."/>
            <person name="Zhang J.-S."/>
            <person name="Tsai W.-C."/>
            <person name="Van De Peer Y."/>
            <person name="Liu Z.-J."/>
        </authorList>
    </citation>
    <scope>NUCLEOTIDE SEQUENCE</scope>
    <source>
        <strain evidence="9">SCP</strain>
        <tissue evidence="9">Leaves</tissue>
    </source>
</reference>
<evidence type="ECO:0000256" key="6">
    <source>
        <dbReference type="ARBA" id="ARBA00023242"/>
    </source>
</evidence>
<keyword evidence="10" id="KW-1185">Reference proteome</keyword>
<dbReference type="PROSITE" id="PS00036">
    <property type="entry name" value="BZIP_BASIC"/>
    <property type="match status" value="1"/>
</dbReference>
<evidence type="ECO:0000313" key="10">
    <source>
        <dbReference type="Proteomes" id="UP001179952"/>
    </source>
</evidence>
<name>A0AAV9BDB4_ACOGR</name>
<proteinExistence type="inferred from homology"/>
<dbReference type="InterPro" id="IPR044827">
    <property type="entry name" value="GBF-like"/>
</dbReference>
<comment type="subcellular location">
    <subcellularLocation>
        <location evidence="1">Nucleus</location>
    </subcellularLocation>
</comment>
<evidence type="ECO:0000256" key="2">
    <source>
        <dbReference type="ARBA" id="ARBA00007163"/>
    </source>
</evidence>
<feature type="compositionally biased region" description="Basic and acidic residues" evidence="7">
    <location>
        <begin position="280"/>
        <end position="291"/>
    </location>
</feature>
<comment type="caution">
    <text evidence="9">The sequence shown here is derived from an EMBL/GenBank/DDBJ whole genome shotgun (WGS) entry which is preliminary data.</text>
</comment>
<keyword evidence="3" id="KW-0805">Transcription regulation</keyword>